<dbReference type="InterPro" id="IPR054722">
    <property type="entry name" value="PolX-like_BBD"/>
</dbReference>
<proteinExistence type="predicted"/>
<dbReference type="EMBL" id="JBCGBO010000025">
    <property type="protein sequence ID" value="KAK9177171.1"/>
    <property type="molecule type" value="Genomic_DNA"/>
</dbReference>
<feature type="domain" description="Retrovirus-related Pol polyprotein from transposon TNT 1-94-like beta-barrel" evidence="1">
    <location>
        <begin position="13"/>
        <end position="91"/>
    </location>
</feature>
<reference evidence="2 3" key="1">
    <citation type="submission" date="2024-05" db="EMBL/GenBank/DDBJ databases">
        <title>Haplotype-resolved chromosome-level genome assembly of Huyou (Citrus changshanensis).</title>
        <authorList>
            <person name="Miao C."/>
            <person name="Chen W."/>
            <person name="Wu Y."/>
            <person name="Wang L."/>
            <person name="Zhao S."/>
            <person name="Grierson D."/>
            <person name="Xu C."/>
            <person name="Chen K."/>
        </authorList>
    </citation>
    <scope>NUCLEOTIDE SEQUENCE [LARGE SCALE GENOMIC DNA]</scope>
    <source>
        <strain evidence="2">01-14</strain>
        <tissue evidence="2">Leaf</tissue>
    </source>
</reference>
<dbReference type="AlphaFoldDB" id="A0AAP0QEM3"/>
<accession>A0AAP0QEM3</accession>
<comment type="caution">
    <text evidence="2">The sequence shown here is derived from an EMBL/GenBank/DDBJ whole genome shotgun (WGS) entry which is preliminary data.</text>
</comment>
<dbReference type="Pfam" id="PF22936">
    <property type="entry name" value="Pol_BBD"/>
    <property type="match status" value="1"/>
</dbReference>
<dbReference type="Proteomes" id="UP001428341">
    <property type="component" value="Unassembled WGS sequence"/>
</dbReference>
<sequence length="106" mass="11437">MISTSTSFGSPNWLTDTGANAHITPDNGNLMHPRDYNGQDTIGGVVGGSGLPIKSIGHSYLSANSSTFLLNDVHHCPQASHNILSVHKFANDNHCSFTFFLDYFVV</sequence>
<gene>
    <name evidence="2" type="ORF">WN944_029190</name>
</gene>
<keyword evidence="3" id="KW-1185">Reference proteome</keyword>
<name>A0AAP0QEM3_9ROSI</name>
<organism evidence="2 3">
    <name type="scientific">Citrus x changshan-huyou</name>
    <dbReference type="NCBI Taxonomy" id="2935761"/>
    <lineage>
        <taxon>Eukaryota</taxon>
        <taxon>Viridiplantae</taxon>
        <taxon>Streptophyta</taxon>
        <taxon>Embryophyta</taxon>
        <taxon>Tracheophyta</taxon>
        <taxon>Spermatophyta</taxon>
        <taxon>Magnoliopsida</taxon>
        <taxon>eudicotyledons</taxon>
        <taxon>Gunneridae</taxon>
        <taxon>Pentapetalae</taxon>
        <taxon>rosids</taxon>
        <taxon>malvids</taxon>
        <taxon>Sapindales</taxon>
        <taxon>Rutaceae</taxon>
        <taxon>Aurantioideae</taxon>
        <taxon>Citrus</taxon>
    </lineage>
</organism>
<evidence type="ECO:0000313" key="2">
    <source>
        <dbReference type="EMBL" id="KAK9177171.1"/>
    </source>
</evidence>
<protein>
    <recommendedName>
        <fullName evidence="1">Retrovirus-related Pol polyprotein from transposon TNT 1-94-like beta-barrel domain-containing protein</fullName>
    </recommendedName>
</protein>
<evidence type="ECO:0000313" key="3">
    <source>
        <dbReference type="Proteomes" id="UP001428341"/>
    </source>
</evidence>
<evidence type="ECO:0000259" key="1">
    <source>
        <dbReference type="Pfam" id="PF22936"/>
    </source>
</evidence>